<proteinExistence type="predicted"/>
<name>A0A382LSB0_9ZZZZ</name>
<feature type="non-terminal residue" evidence="1">
    <location>
        <position position="126"/>
    </location>
</feature>
<accession>A0A382LSB0</accession>
<reference evidence="1" key="1">
    <citation type="submission" date="2018-05" db="EMBL/GenBank/DDBJ databases">
        <authorList>
            <person name="Lanie J.A."/>
            <person name="Ng W.-L."/>
            <person name="Kazmierczak K.M."/>
            <person name="Andrzejewski T.M."/>
            <person name="Davidsen T.M."/>
            <person name="Wayne K.J."/>
            <person name="Tettelin H."/>
            <person name="Glass J.I."/>
            <person name="Rusch D."/>
            <person name="Podicherti R."/>
            <person name="Tsui H.-C.T."/>
            <person name="Winkler M.E."/>
        </authorList>
    </citation>
    <scope>NUCLEOTIDE SEQUENCE</scope>
</reference>
<dbReference type="EMBL" id="UINC01088061">
    <property type="protein sequence ID" value="SVC37962.1"/>
    <property type="molecule type" value="Genomic_DNA"/>
</dbReference>
<evidence type="ECO:0000313" key="1">
    <source>
        <dbReference type="EMBL" id="SVC37962.1"/>
    </source>
</evidence>
<protein>
    <recommendedName>
        <fullName evidence="2">FecR protein domain-containing protein</fullName>
    </recommendedName>
</protein>
<evidence type="ECO:0008006" key="2">
    <source>
        <dbReference type="Google" id="ProtNLM"/>
    </source>
</evidence>
<sequence length="126" mass="13390">MVGSFAWFRFSLIALALVFIACGSDKKETPVPESASSLESIAAAPQLTVSVHQGAVNHQTAGASDWTRAVEGMVLEVHDHVKTLAFSTAVVHFADGSRVKLHPNTELAVDVFTLRNGGPPDGHRIS</sequence>
<gene>
    <name evidence="1" type="ORF">METZ01_LOCUS290816</name>
</gene>
<organism evidence="1">
    <name type="scientific">marine metagenome</name>
    <dbReference type="NCBI Taxonomy" id="408172"/>
    <lineage>
        <taxon>unclassified sequences</taxon>
        <taxon>metagenomes</taxon>
        <taxon>ecological metagenomes</taxon>
    </lineage>
</organism>
<dbReference type="AlphaFoldDB" id="A0A382LSB0"/>